<reference evidence="1" key="1">
    <citation type="journal article" date="2014" name="PLoS ONE">
        <title>Sequential Isolation in a Patient of Raoultella planticola and Escherichia coli Bearing a Novel ISCR1 Element Carrying blaNDM-1.</title>
        <authorList>
            <person name="Li J."/>
            <person name="Lan R."/>
            <person name="Xiong Y."/>
            <person name="Ye C."/>
            <person name="Yuan M."/>
            <person name="Liu X."/>
            <person name="Chen X."/>
            <person name="Yu D."/>
            <person name="Liu B."/>
            <person name="Lin W."/>
            <person name="Bai X."/>
            <person name="Wang Y."/>
            <person name="Sun Q."/>
            <person name="Wang Y."/>
            <person name="Zhao H."/>
            <person name="Meng Q."/>
            <person name="Chen Q."/>
            <person name="Zhao A."/>
            <person name="Xu J."/>
        </authorList>
    </citation>
    <scope>NUCLEOTIDE SEQUENCE</scope>
    <source>
        <strain evidence="1">KpNDM1</strain>
        <plasmid evidence="1">pKpNDM1</plasmid>
    </source>
</reference>
<protein>
    <submittedName>
        <fullName evidence="1">Uncharacterized protein</fullName>
    </submittedName>
</protein>
<name>W8CT86_RAOPL</name>
<sequence length="210" mass="23706">MTKKEKIMNSHSPKVVMMDSDEAASIQTLTGWVDRQGRFWGDNEHQARWSGSTHRKCGKHPEQHPAYPSNSYCESCRKEDRQAKFAEMKRVAWRGEPLVIFDTDTYFFDAESLEDYCRDHDVLPGDLQLVICLPNHIDQFDILQHCEEILPEDGEISFIPEAVQVAVEALNKAIKESAAVSWSQGSLVAVLPDDLLNAGEKTAGQKEQTA</sequence>
<keyword evidence="1" id="KW-0614">Plasmid</keyword>
<proteinExistence type="predicted"/>
<geneLocation type="plasmid" evidence="1">
    <name>pKpNDM1</name>
</geneLocation>
<accession>W8CT86</accession>
<organism evidence="1">
    <name type="scientific">Raoultella planticola</name>
    <name type="common">Klebsiella planticola</name>
    <dbReference type="NCBI Taxonomy" id="575"/>
    <lineage>
        <taxon>Bacteria</taxon>
        <taxon>Pseudomonadati</taxon>
        <taxon>Pseudomonadota</taxon>
        <taxon>Gammaproteobacteria</taxon>
        <taxon>Enterobacterales</taxon>
        <taxon>Enterobacteriaceae</taxon>
        <taxon>Klebsiella/Raoultella group</taxon>
        <taxon>Raoultella</taxon>
    </lineage>
</organism>
<dbReference type="AlphaFoldDB" id="W8CT86"/>
<evidence type="ECO:0000313" key="1">
    <source>
        <dbReference type="EMBL" id="AGO89038.1"/>
    </source>
</evidence>
<gene>
    <name evidence="1" type="ORF">pKpNDM1_00131</name>
</gene>
<dbReference type="EMBL" id="JX515588">
    <property type="protein sequence ID" value="AGO89038.1"/>
    <property type="molecule type" value="Genomic_DNA"/>
</dbReference>